<dbReference type="PANTHER" id="PTHR47802:SF1">
    <property type="entry name" value="GLYOXALASE FAMILY PROTEIN, EXPRESSED"/>
    <property type="match status" value="1"/>
</dbReference>
<dbReference type="SUPFAM" id="SSF54593">
    <property type="entry name" value="Glyoxalase/Bleomycin resistance protein/Dihydroxybiphenyl dioxygenase"/>
    <property type="match status" value="1"/>
</dbReference>
<name>A0A5B7ZVV4_9BACT</name>
<dbReference type="PROSITE" id="PS51819">
    <property type="entry name" value="VOC"/>
    <property type="match status" value="1"/>
</dbReference>
<sequence>MKQLFVLLLLCSFFRVQPAHSQAKASSTPTFNHAAVCVKDLKKSVAFYHNVMYLEEIANPFNDGIHAWLKIGPNLQLHVIQRDCAPITNKNIHLCFAVASLSDFIGHLEKTNVAYTNLKGEGKEPTLRADGVKQIYLQDPDGYWIEVNDAK</sequence>
<feature type="domain" description="VOC" evidence="2">
    <location>
        <begin position="30"/>
        <end position="150"/>
    </location>
</feature>
<feature type="signal peptide" evidence="1">
    <location>
        <begin position="1"/>
        <end position="21"/>
    </location>
</feature>
<evidence type="ECO:0000313" key="4">
    <source>
        <dbReference type="Proteomes" id="UP000305398"/>
    </source>
</evidence>
<reference evidence="3 4" key="1">
    <citation type="submission" date="2019-06" db="EMBL/GenBank/DDBJ databases">
        <authorList>
            <person name="Srinivasan S."/>
        </authorList>
    </citation>
    <scope>NUCLEOTIDE SEQUENCE [LARGE SCALE GENOMIC DNA]</scope>
    <source>
        <strain evidence="3 4">17J68-5</strain>
    </source>
</reference>
<evidence type="ECO:0000259" key="2">
    <source>
        <dbReference type="PROSITE" id="PS51819"/>
    </source>
</evidence>
<dbReference type="InterPro" id="IPR037523">
    <property type="entry name" value="VOC_core"/>
</dbReference>
<organism evidence="3 4">
    <name type="scientific">Hymenobacter jejuensis</name>
    <dbReference type="NCBI Taxonomy" id="2502781"/>
    <lineage>
        <taxon>Bacteria</taxon>
        <taxon>Pseudomonadati</taxon>
        <taxon>Bacteroidota</taxon>
        <taxon>Cytophagia</taxon>
        <taxon>Cytophagales</taxon>
        <taxon>Hymenobacteraceae</taxon>
        <taxon>Hymenobacter</taxon>
    </lineage>
</organism>
<accession>A0A5B7ZVV4</accession>
<dbReference type="Pfam" id="PF00903">
    <property type="entry name" value="Glyoxalase"/>
    <property type="match status" value="1"/>
</dbReference>
<dbReference type="InterPro" id="IPR029068">
    <property type="entry name" value="Glyas_Bleomycin-R_OHBP_Dase"/>
</dbReference>
<dbReference type="KEGG" id="hyj:FHG12_01950"/>
<dbReference type="EMBL" id="CP040896">
    <property type="protein sequence ID" value="QDA58939.1"/>
    <property type="molecule type" value="Genomic_DNA"/>
</dbReference>
<dbReference type="Proteomes" id="UP000305398">
    <property type="component" value="Chromosome"/>
</dbReference>
<dbReference type="OrthoDB" id="192739at2"/>
<evidence type="ECO:0000256" key="1">
    <source>
        <dbReference type="SAM" id="SignalP"/>
    </source>
</evidence>
<feature type="chain" id="PRO_5022924552" description="VOC domain-containing protein" evidence="1">
    <location>
        <begin position="22"/>
        <end position="151"/>
    </location>
</feature>
<gene>
    <name evidence="3" type="ORF">FHG12_01950</name>
</gene>
<dbReference type="Gene3D" id="3.10.180.10">
    <property type="entry name" value="2,3-Dihydroxybiphenyl 1,2-Dioxygenase, domain 1"/>
    <property type="match status" value="1"/>
</dbReference>
<proteinExistence type="predicted"/>
<protein>
    <recommendedName>
        <fullName evidence="2">VOC domain-containing protein</fullName>
    </recommendedName>
</protein>
<keyword evidence="1" id="KW-0732">Signal</keyword>
<evidence type="ECO:0000313" key="3">
    <source>
        <dbReference type="EMBL" id="QDA58939.1"/>
    </source>
</evidence>
<keyword evidence="4" id="KW-1185">Reference proteome</keyword>
<dbReference type="PANTHER" id="PTHR47802">
    <property type="entry name" value="GLYOXALASE FAMILY PROTEIN, EXPRESSED"/>
    <property type="match status" value="1"/>
</dbReference>
<dbReference type="RefSeq" id="WP_139514014.1">
    <property type="nucleotide sequence ID" value="NZ_CP040896.1"/>
</dbReference>
<dbReference type="AlphaFoldDB" id="A0A5B7ZVV4"/>
<dbReference type="InterPro" id="IPR004360">
    <property type="entry name" value="Glyas_Fos-R_dOase_dom"/>
</dbReference>